<comment type="caution">
    <text evidence="2">The sequence shown here is derived from an EMBL/GenBank/DDBJ whole genome shotgun (WGS) entry which is preliminary data.</text>
</comment>
<proteinExistence type="predicted"/>
<feature type="coiled-coil region" evidence="1">
    <location>
        <begin position="109"/>
        <end position="140"/>
    </location>
</feature>
<dbReference type="AlphaFoldDB" id="A0A2T4HAN2"/>
<gene>
    <name evidence="2" type="ORF">FCULG_00002724</name>
</gene>
<dbReference type="EMBL" id="PVEM01000001">
    <property type="protein sequence ID" value="PTD12874.1"/>
    <property type="molecule type" value="Genomic_DNA"/>
</dbReference>
<dbReference type="OMA" id="WLENMWE"/>
<accession>A0A2T4HAN2</accession>
<dbReference type="OrthoDB" id="5091610at2759"/>
<evidence type="ECO:0000313" key="3">
    <source>
        <dbReference type="Proteomes" id="UP000241587"/>
    </source>
</evidence>
<evidence type="ECO:0000256" key="1">
    <source>
        <dbReference type="SAM" id="Coils"/>
    </source>
</evidence>
<evidence type="ECO:0000313" key="2">
    <source>
        <dbReference type="EMBL" id="PTD12874.1"/>
    </source>
</evidence>
<reference evidence="2 3" key="1">
    <citation type="submission" date="2018-02" db="EMBL/GenBank/DDBJ databases">
        <title>Fusarium culmorum secondary metabolites in fungal-bacterial-plant interactions.</title>
        <authorList>
            <person name="Schmidt R."/>
        </authorList>
    </citation>
    <scope>NUCLEOTIDE SEQUENCE [LARGE SCALE GENOMIC DNA]</scope>
    <source>
        <strain evidence="2 3">PV</strain>
    </source>
</reference>
<sequence length="223" mass="25307">MSHTTILVTMATTTATEARPWEIKLRQTAALYRSSLQEINLDTYFEVHNSSFGVDLKSVSTGAFPKPDETYSLKLGSDDERDGLKSLGKQLIEDHQSAANDVKATSDAIKNGSTGKENARARMEKAREEAKKKSADIIDQQFGRAQKLIDKLPDDKQEAATDFWIHLSNGFLAFWKMAMDGIYGVLKAVIAWLENMWETVKQRWEDVKTTFMDAWDWFQALFN</sequence>
<dbReference type="Proteomes" id="UP000241587">
    <property type="component" value="Unassembled WGS sequence"/>
</dbReference>
<name>A0A2T4HAN2_FUSCU</name>
<keyword evidence="3" id="KW-1185">Reference proteome</keyword>
<organism evidence="2 3">
    <name type="scientific">Fusarium culmorum</name>
    <dbReference type="NCBI Taxonomy" id="5516"/>
    <lineage>
        <taxon>Eukaryota</taxon>
        <taxon>Fungi</taxon>
        <taxon>Dikarya</taxon>
        <taxon>Ascomycota</taxon>
        <taxon>Pezizomycotina</taxon>
        <taxon>Sordariomycetes</taxon>
        <taxon>Hypocreomycetidae</taxon>
        <taxon>Hypocreales</taxon>
        <taxon>Nectriaceae</taxon>
        <taxon>Fusarium</taxon>
    </lineage>
</organism>
<keyword evidence="1" id="KW-0175">Coiled coil</keyword>
<protein>
    <submittedName>
        <fullName evidence="2">Uncharacterized protein</fullName>
    </submittedName>
</protein>